<protein>
    <submittedName>
        <fullName evidence="1">Uncharacterized protein</fullName>
    </submittedName>
</protein>
<reference evidence="2" key="1">
    <citation type="submission" date="2021-01" db="EMBL/GenBank/DDBJ databases">
        <title>Complete Genome Sequence of Thermus thermophilus Strain HB5018, Isolated from Mine Onsen Hot Spring.</title>
        <authorList>
            <person name="Miyazaki K."/>
            <person name="Moriya T."/>
            <person name="Nemoto N."/>
            <person name="Oshima T."/>
            <person name="Yura K."/>
            <person name="Bessho Y."/>
        </authorList>
    </citation>
    <scope>NUCLEOTIDE SEQUENCE [LARGE SCALE GENOMIC DNA]</scope>
    <source>
        <strain evidence="2">HB5018</strain>
        <plasmid evidence="2">pHB5018c</plasmid>
    </source>
</reference>
<geneLocation type="plasmid" evidence="1 2">
    <name>pHB5018c</name>
</geneLocation>
<proteinExistence type="predicted"/>
<organism evidence="1 2">
    <name type="scientific">Thermus thermophilus</name>
    <dbReference type="NCBI Taxonomy" id="274"/>
    <lineage>
        <taxon>Bacteria</taxon>
        <taxon>Thermotogati</taxon>
        <taxon>Deinococcota</taxon>
        <taxon>Deinococci</taxon>
        <taxon>Thermales</taxon>
        <taxon>Thermaceae</taxon>
        <taxon>Thermus</taxon>
    </lineage>
</organism>
<accession>A0A7R7YJG3</accession>
<evidence type="ECO:0000313" key="2">
    <source>
        <dbReference type="Proteomes" id="UP000596099"/>
    </source>
</evidence>
<sequence>MAQEAGVSYMVFARKEYAEPLRFQGTWEGPNDAEAVFQQFGREWLEVVLIPQRAVRWVIRAQDSDKEGIHA</sequence>
<dbReference type="Proteomes" id="UP000596099">
    <property type="component" value="Plasmid pHB5018c"/>
</dbReference>
<name>A0A7R7YJG3_THETH</name>
<gene>
    <name evidence="1" type="ORF">TthHB5018_c25630</name>
</gene>
<dbReference type="AlphaFoldDB" id="A0A7R7YJG3"/>
<keyword evidence="1" id="KW-0614">Plasmid</keyword>
<dbReference type="EMBL" id="AP024272">
    <property type="protein sequence ID" value="BCP67629.1"/>
    <property type="molecule type" value="Genomic_DNA"/>
</dbReference>
<evidence type="ECO:0000313" key="1">
    <source>
        <dbReference type="EMBL" id="BCP67629.1"/>
    </source>
</evidence>